<feature type="domain" description="Helix-hairpin-helix DNA-binding motif class 1" evidence="2">
    <location>
        <begin position="160"/>
        <end position="179"/>
    </location>
</feature>
<dbReference type="Proteomes" id="UP000192611">
    <property type="component" value="Unassembled WGS sequence"/>
</dbReference>
<dbReference type="SUPFAM" id="SSF142984">
    <property type="entry name" value="Nqo1 middle domain-like"/>
    <property type="match status" value="1"/>
</dbReference>
<dbReference type="InterPro" id="IPR051675">
    <property type="entry name" value="Endo/Exo/Phosphatase_dom_1"/>
</dbReference>
<proteinExistence type="predicted"/>
<dbReference type="Gene3D" id="3.10.560.10">
    <property type="entry name" value="Outer membrane lipoprotein wza domain like"/>
    <property type="match status" value="1"/>
</dbReference>
<dbReference type="Pfam" id="PF10531">
    <property type="entry name" value="SLBB"/>
    <property type="match status" value="1"/>
</dbReference>
<dbReference type="GO" id="GO:0015627">
    <property type="term" value="C:type II protein secretion system complex"/>
    <property type="evidence" value="ECO:0007669"/>
    <property type="project" value="TreeGrafter"/>
</dbReference>
<evidence type="ECO:0000259" key="2">
    <source>
        <dbReference type="SMART" id="SM00278"/>
    </source>
</evidence>
<name>A0A1W9S346_9BACT</name>
<dbReference type="GO" id="GO:0003677">
    <property type="term" value="F:DNA binding"/>
    <property type="evidence" value="ECO:0007669"/>
    <property type="project" value="InterPro"/>
</dbReference>
<keyword evidence="1" id="KW-1133">Transmembrane helix</keyword>
<organism evidence="3 4">
    <name type="scientific">Candidatus Coatesbacteria bacterium 4484_99</name>
    <dbReference type="NCBI Taxonomy" id="1970774"/>
    <lineage>
        <taxon>Bacteria</taxon>
        <taxon>Candidatus Coatesiibacteriota</taxon>
    </lineage>
</organism>
<reference evidence="4" key="1">
    <citation type="submission" date="2017-03" db="EMBL/GenBank/DDBJ databases">
        <title>Novel pathways for hydrocarbon cycling and metabolic interdependencies in hydrothermal sediment communities.</title>
        <authorList>
            <person name="Dombrowski N."/>
            <person name="Seitz K."/>
            <person name="Teske A."/>
            <person name="Baker B."/>
        </authorList>
    </citation>
    <scope>NUCLEOTIDE SEQUENCE [LARGE SCALE GENOMIC DNA]</scope>
</reference>
<evidence type="ECO:0000313" key="3">
    <source>
        <dbReference type="EMBL" id="OQX91243.1"/>
    </source>
</evidence>
<protein>
    <recommendedName>
        <fullName evidence="2">Helix-hairpin-helix DNA-binding motif class 1 domain-containing protein</fullName>
    </recommendedName>
</protein>
<feature type="transmembrane region" description="Helical" evidence="1">
    <location>
        <begin position="12"/>
        <end position="30"/>
    </location>
</feature>
<evidence type="ECO:0000313" key="4">
    <source>
        <dbReference type="Proteomes" id="UP000192611"/>
    </source>
</evidence>
<keyword evidence="1" id="KW-0472">Membrane</keyword>
<dbReference type="SMART" id="SM00278">
    <property type="entry name" value="HhH1"/>
    <property type="match status" value="2"/>
</dbReference>
<gene>
    <name evidence="3" type="ORF">B6D57_00415</name>
</gene>
<dbReference type="InterPro" id="IPR010994">
    <property type="entry name" value="RuvA_2-like"/>
</dbReference>
<feature type="domain" description="Helix-hairpin-helix DNA-binding motif class 1" evidence="2">
    <location>
        <begin position="190"/>
        <end position="209"/>
    </location>
</feature>
<dbReference type="EMBL" id="NATQ01000005">
    <property type="protein sequence ID" value="OQX91243.1"/>
    <property type="molecule type" value="Genomic_DNA"/>
</dbReference>
<dbReference type="GO" id="GO:0006281">
    <property type="term" value="P:DNA repair"/>
    <property type="evidence" value="ECO:0007669"/>
    <property type="project" value="InterPro"/>
</dbReference>
<comment type="caution">
    <text evidence="3">The sequence shown here is derived from an EMBL/GenBank/DDBJ whole genome shotgun (WGS) entry which is preliminary data.</text>
</comment>
<dbReference type="PANTHER" id="PTHR21180">
    <property type="entry name" value="ENDONUCLEASE/EXONUCLEASE/PHOSPHATASE FAMILY DOMAIN-CONTAINING PROTEIN 1"/>
    <property type="match status" value="1"/>
</dbReference>
<accession>A0A1W9S346</accession>
<dbReference type="InterPro" id="IPR003583">
    <property type="entry name" value="Hlx-hairpin-Hlx_DNA-bd_motif"/>
</dbReference>
<dbReference type="Gene3D" id="1.10.150.320">
    <property type="entry name" value="Photosystem II 12 kDa extrinsic protein"/>
    <property type="match status" value="1"/>
</dbReference>
<dbReference type="PANTHER" id="PTHR21180:SF32">
    <property type="entry name" value="ENDONUCLEASE_EXONUCLEASE_PHOSPHATASE FAMILY DOMAIN-CONTAINING PROTEIN 1"/>
    <property type="match status" value="1"/>
</dbReference>
<evidence type="ECO:0000256" key="1">
    <source>
        <dbReference type="SAM" id="Phobius"/>
    </source>
</evidence>
<keyword evidence="1" id="KW-0812">Transmembrane</keyword>
<dbReference type="SUPFAM" id="SSF47781">
    <property type="entry name" value="RuvA domain 2-like"/>
    <property type="match status" value="1"/>
</dbReference>
<sequence length="213" mass="23345">MLDSFLSRREKIYLVVVIVIFLSGATIRVLRGRHIIGAHSEVVEFNISDSGEEQEHLVFNVQVEGFVNKPGIYEIPAGSRVKDAIEFAGGALSNGEPRALNLVLPVAEGMRIYVPEKGAPLDEPDRYIDIGPNGYEDARSDVTVSSYQGPIIDINKATVEELSSLPGIGDVLAGEIVRYRENAGGFRSKSELLNVKGIGYSKYDAIKEYIKCE</sequence>
<dbReference type="InterPro" id="IPR019554">
    <property type="entry name" value="Soluble_ligand-bd"/>
</dbReference>
<dbReference type="Pfam" id="PF12836">
    <property type="entry name" value="HHH_3"/>
    <property type="match status" value="1"/>
</dbReference>
<dbReference type="GO" id="GO:0015628">
    <property type="term" value="P:protein secretion by the type II secretion system"/>
    <property type="evidence" value="ECO:0007669"/>
    <property type="project" value="TreeGrafter"/>
</dbReference>
<dbReference type="AlphaFoldDB" id="A0A1W9S346"/>